<evidence type="ECO:0000256" key="1">
    <source>
        <dbReference type="SAM" id="MobiDB-lite"/>
    </source>
</evidence>
<evidence type="ECO:0000313" key="2">
    <source>
        <dbReference type="EMBL" id="GGI01527.1"/>
    </source>
</evidence>
<feature type="region of interest" description="Disordered" evidence="1">
    <location>
        <begin position="198"/>
        <end position="219"/>
    </location>
</feature>
<sequence length="219" mass="24892">MNAVSIALRKTWKKKWLTLLPPDLVVHLTHEWPFWARPDQLAPQHEDWFTWLVLGGRGAGKTRTGAEWVRGLAETGAASRIALVGETYQDVREVMIDGESGLMAIPRAKWRPSYEASRRRLVWPNGATAQCFSAEDPEGLRGYQFDAAWSDELCKWRYADTAWSNLQLGLRLGDRPRQVVTTTPRPTVLIKRLMGCQGHESDPRVHLGEQGEPRRDVPQ</sequence>
<dbReference type="Proteomes" id="UP000621856">
    <property type="component" value="Unassembled WGS sequence"/>
</dbReference>
<evidence type="ECO:0008006" key="4">
    <source>
        <dbReference type="Google" id="ProtNLM"/>
    </source>
</evidence>
<proteinExistence type="predicted"/>
<gene>
    <name evidence="2" type="ORF">GCM10011355_32380</name>
</gene>
<dbReference type="Gene3D" id="3.40.50.300">
    <property type="entry name" value="P-loop containing nucleotide triphosphate hydrolases"/>
    <property type="match status" value="1"/>
</dbReference>
<dbReference type="InterPro" id="IPR027417">
    <property type="entry name" value="P-loop_NTPase"/>
</dbReference>
<feature type="compositionally biased region" description="Basic and acidic residues" evidence="1">
    <location>
        <begin position="199"/>
        <end position="219"/>
    </location>
</feature>
<reference evidence="2" key="2">
    <citation type="submission" date="2020-09" db="EMBL/GenBank/DDBJ databases">
        <authorList>
            <person name="Sun Q."/>
            <person name="Zhou Y."/>
        </authorList>
    </citation>
    <scope>NUCLEOTIDE SEQUENCE</scope>
    <source>
        <strain evidence="2">CGMCC 1.14984</strain>
    </source>
</reference>
<dbReference type="EMBL" id="BMGZ01000004">
    <property type="protein sequence ID" value="GGI01527.1"/>
    <property type="molecule type" value="Genomic_DNA"/>
</dbReference>
<dbReference type="AlphaFoldDB" id="A0A8J3A437"/>
<accession>A0A8J3A437</accession>
<reference evidence="2" key="1">
    <citation type="journal article" date="2014" name="Int. J. Syst. Evol. Microbiol.">
        <title>Complete genome sequence of Corynebacterium casei LMG S-19264T (=DSM 44701T), isolated from a smear-ripened cheese.</title>
        <authorList>
            <consortium name="US DOE Joint Genome Institute (JGI-PGF)"/>
            <person name="Walter F."/>
            <person name="Albersmeier A."/>
            <person name="Kalinowski J."/>
            <person name="Ruckert C."/>
        </authorList>
    </citation>
    <scope>NUCLEOTIDE SEQUENCE</scope>
    <source>
        <strain evidence="2">CGMCC 1.14984</strain>
    </source>
</reference>
<organism evidence="2 3">
    <name type="scientific">Aquisalinus luteolus</name>
    <dbReference type="NCBI Taxonomy" id="1566827"/>
    <lineage>
        <taxon>Bacteria</taxon>
        <taxon>Pseudomonadati</taxon>
        <taxon>Pseudomonadota</taxon>
        <taxon>Alphaproteobacteria</taxon>
        <taxon>Parvularculales</taxon>
        <taxon>Parvularculaceae</taxon>
        <taxon>Aquisalinus</taxon>
    </lineage>
</organism>
<evidence type="ECO:0000313" key="3">
    <source>
        <dbReference type="Proteomes" id="UP000621856"/>
    </source>
</evidence>
<comment type="caution">
    <text evidence="2">The sequence shown here is derived from an EMBL/GenBank/DDBJ whole genome shotgun (WGS) entry which is preliminary data.</text>
</comment>
<protein>
    <recommendedName>
        <fullName evidence="4">Terminase-like family protein</fullName>
    </recommendedName>
</protein>
<name>A0A8J3A437_9PROT</name>
<dbReference type="Pfam" id="PF03237">
    <property type="entry name" value="Terminase_6N"/>
    <property type="match status" value="1"/>
</dbReference>